<proteinExistence type="predicted"/>
<gene>
    <name evidence="1" type="ORF">METZ01_LOCUS391749</name>
</gene>
<dbReference type="EMBL" id="UINC01147524">
    <property type="protein sequence ID" value="SVD38895.1"/>
    <property type="molecule type" value="Genomic_DNA"/>
</dbReference>
<protein>
    <submittedName>
        <fullName evidence="1">Uncharacterized protein</fullName>
    </submittedName>
</protein>
<accession>A0A382UYQ1</accession>
<organism evidence="1">
    <name type="scientific">marine metagenome</name>
    <dbReference type="NCBI Taxonomy" id="408172"/>
    <lineage>
        <taxon>unclassified sequences</taxon>
        <taxon>metagenomes</taxon>
        <taxon>ecological metagenomes</taxon>
    </lineage>
</organism>
<reference evidence="1" key="1">
    <citation type="submission" date="2018-05" db="EMBL/GenBank/DDBJ databases">
        <authorList>
            <person name="Lanie J.A."/>
            <person name="Ng W.-L."/>
            <person name="Kazmierczak K.M."/>
            <person name="Andrzejewski T.M."/>
            <person name="Davidsen T.M."/>
            <person name="Wayne K.J."/>
            <person name="Tettelin H."/>
            <person name="Glass J.I."/>
            <person name="Rusch D."/>
            <person name="Podicherti R."/>
            <person name="Tsui H.-C.T."/>
            <person name="Winkler M.E."/>
        </authorList>
    </citation>
    <scope>NUCLEOTIDE SEQUENCE</scope>
</reference>
<dbReference type="AlphaFoldDB" id="A0A382UYQ1"/>
<evidence type="ECO:0000313" key="1">
    <source>
        <dbReference type="EMBL" id="SVD38895.1"/>
    </source>
</evidence>
<name>A0A382UYQ1_9ZZZZ</name>
<sequence length="68" mass="8289">MTKNYISIKKIDQKYLYDILRYYPNIGSGRKNYSAHYKRILKNILLSKIYTKNKTLNNKNLYRLKLIE</sequence>